<accession>E4N9K6</accession>
<dbReference type="AlphaFoldDB" id="E4N9K6"/>
<evidence type="ECO:0000313" key="3">
    <source>
        <dbReference type="Proteomes" id="UP000007076"/>
    </source>
</evidence>
<dbReference type="PANTHER" id="PTHR43857:SF1">
    <property type="entry name" value="YJGH FAMILY PROTEIN"/>
    <property type="match status" value="1"/>
</dbReference>
<dbReference type="Gene3D" id="3.30.1330.40">
    <property type="entry name" value="RutC-like"/>
    <property type="match status" value="1"/>
</dbReference>
<dbReference type="eggNOG" id="COG0251">
    <property type="taxonomic scope" value="Bacteria"/>
</dbReference>
<dbReference type="InterPro" id="IPR035959">
    <property type="entry name" value="RutC-like_sf"/>
</dbReference>
<dbReference type="PATRIC" id="fig|452652.3.peg.2076"/>
<name>E4N9K6_KITSK</name>
<dbReference type="InterPro" id="IPR006175">
    <property type="entry name" value="YjgF/YER057c/UK114"/>
</dbReference>
<dbReference type="Proteomes" id="UP000007076">
    <property type="component" value="Chromosome"/>
</dbReference>
<organism evidence="2 3">
    <name type="scientific">Kitasatospora setae (strain ATCC 33774 / DSM 43861 / JCM 3304 / KCC A-0304 / NBRC 14216 / KM-6054)</name>
    <name type="common">Streptomyces setae</name>
    <dbReference type="NCBI Taxonomy" id="452652"/>
    <lineage>
        <taxon>Bacteria</taxon>
        <taxon>Bacillati</taxon>
        <taxon>Actinomycetota</taxon>
        <taxon>Actinomycetes</taxon>
        <taxon>Kitasatosporales</taxon>
        <taxon>Streptomycetaceae</taxon>
        <taxon>Kitasatospora</taxon>
    </lineage>
</organism>
<dbReference type="SUPFAM" id="SSF55298">
    <property type="entry name" value="YjgF-like"/>
    <property type="match status" value="1"/>
</dbReference>
<dbReference type="HOGENOM" id="CLU_100715_5_1_11"/>
<dbReference type="STRING" id="452652.KSE_20640"/>
<dbReference type="RefSeq" id="WP_014135205.1">
    <property type="nucleotide sequence ID" value="NC_016109.1"/>
</dbReference>
<dbReference type="EMBL" id="AP010968">
    <property type="protein sequence ID" value="BAJ27887.1"/>
    <property type="molecule type" value="Genomic_DNA"/>
</dbReference>
<gene>
    <name evidence="2" type="ordered locus">KSE_20640</name>
</gene>
<dbReference type="CDD" id="cd06154">
    <property type="entry name" value="YjgF_YER057c_UK114_like_6"/>
    <property type="match status" value="1"/>
</dbReference>
<dbReference type="KEGG" id="ksk:KSE_20640"/>
<dbReference type="PANTHER" id="PTHR43857">
    <property type="entry name" value="BLR7761 PROTEIN"/>
    <property type="match status" value="1"/>
</dbReference>
<feature type="compositionally biased region" description="Polar residues" evidence="1">
    <location>
        <begin position="144"/>
        <end position="156"/>
    </location>
</feature>
<evidence type="ECO:0000256" key="1">
    <source>
        <dbReference type="SAM" id="MobiDB-lite"/>
    </source>
</evidence>
<sequence>MTDETPTTAARPSDRSPYEDQYGFSRAVVAGDFVLVAGCTAYDDVDAVVEGDPYEQTLAAFATALRALDRHGLTAADVVRTRMYLTHVRDCDEVGRAHKELFDAVRPVTTMVVVQGLTDSRMMVEVEVEAHRPGLARTLEGASDGTSARTSEGTQP</sequence>
<reference evidence="2 3" key="1">
    <citation type="journal article" date="2010" name="DNA Res.">
        <title>Genome sequence of Kitasatospora setae NBRC 14216T: an evolutionary snapshot of the family Streptomycetaceae.</title>
        <authorList>
            <person name="Ichikawa N."/>
            <person name="Oguchi A."/>
            <person name="Ikeda H."/>
            <person name="Ishikawa J."/>
            <person name="Kitani S."/>
            <person name="Watanabe Y."/>
            <person name="Nakamura S."/>
            <person name="Katano Y."/>
            <person name="Kishi E."/>
            <person name="Sasagawa M."/>
            <person name="Ankai A."/>
            <person name="Fukui S."/>
            <person name="Hashimoto Y."/>
            <person name="Kamata S."/>
            <person name="Otoguro M."/>
            <person name="Tanikawa S."/>
            <person name="Nihira T."/>
            <person name="Horinouchi S."/>
            <person name="Ohnishi Y."/>
            <person name="Hayakawa M."/>
            <person name="Kuzuyama T."/>
            <person name="Arisawa A."/>
            <person name="Nomoto F."/>
            <person name="Miura H."/>
            <person name="Takahashi Y."/>
            <person name="Fujita N."/>
        </authorList>
    </citation>
    <scope>NUCLEOTIDE SEQUENCE [LARGE SCALE GENOMIC DNA]</scope>
    <source>
        <strain evidence="3">ATCC 33774 / DSM 43861 / JCM 3304 / KCC A-0304 / NBRC 14216 / KM-6054</strain>
    </source>
</reference>
<protein>
    <submittedName>
        <fullName evidence="2">Uncharacterized protein</fullName>
    </submittedName>
</protein>
<proteinExistence type="predicted"/>
<keyword evidence="3" id="KW-1185">Reference proteome</keyword>
<feature type="region of interest" description="Disordered" evidence="1">
    <location>
        <begin position="136"/>
        <end position="156"/>
    </location>
</feature>
<evidence type="ECO:0000313" key="2">
    <source>
        <dbReference type="EMBL" id="BAJ27887.1"/>
    </source>
</evidence>
<dbReference type="Pfam" id="PF01042">
    <property type="entry name" value="Ribonuc_L-PSP"/>
    <property type="match status" value="1"/>
</dbReference>